<dbReference type="AlphaFoldDB" id="A0A6C0JQG4"/>
<accession>A0A6C0JQG4</accession>
<reference evidence="1" key="1">
    <citation type="journal article" date="2020" name="Nature">
        <title>Giant virus diversity and host interactions through global metagenomics.</title>
        <authorList>
            <person name="Schulz F."/>
            <person name="Roux S."/>
            <person name="Paez-Espino D."/>
            <person name="Jungbluth S."/>
            <person name="Walsh D.A."/>
            <person name="Denef V.J."/>
            <person name="McMahon K.D."/>
            <person name="Konstantinidis K.T."/>
            <person name="Eloe-Fadrosh E.A."/>
            <person name="Kyrpides N.C."/>
            <person name="Woyke T."/>
        </authorList>
    </citation>
    <scope>NUCLEOTIDE SEQUENCE</scope>
    <source>
        <strain evidence="1">GVMAG-S-1035315-10</strain>
    </source>
</reference>
<name>A0A6C0JQG4_9ZZZZ</name>
<organism evidence="1">
    <name type="scientific">viral metagenome</name>
    <dbReference type="NCBI Taxonomy" id="1070528"/>
    <lineage>
        <taxon>unclassified sequences</taxon>
        <taxon>metagenomes</taxon>
        <taxon>organismal metagenomes</taxon>
    </lineage>
</organism>
<sequence length="57" mass="6531">MRDYNDVEDEFLGEIVSGGYDRKSKTWRIVYEGVANEDGIEYAEELKTVEVLSSLVL</sequence>
<dbReference type="EMBL" id="MN740660">
    <property type="protein sequence ID" value="QHU06667.1"/>
    <property type="molecule type" value="Genomic_DNA"/>
</dbReference>
<evidence type="ECO:0000313" key="1">
    <source>
        <dbReference type="EMBL" id="QHU06667.1"/>
    </source>
</evidence>
<protein>
    <submittedName>
        <fullName evidence="1">Uncharacterized protein</fullName>
    </submittedName>
</protein>
<proteinExistence type="predicted"/>